<proteinExistence type="predicted"/>
<feature type="signal peptide" evidence="2">
    <location>
        <begin position="1"/>
        <end position="17"/>
    </location>
</feature>
<dbReference type="InterPro" id="IPR017946">
    <property type="entry name" value="PLC-like_Pdiesterase_TIM-brl"/>
</dbReference>
<dbReference type="EMBL" id="JABSNW010000008">
    <property type="protein sequence ID" value="KAL2885153.1"/>
    <property type="molecule type" value="Genomic_DNA"/>
</dbReference>
<protein>
    <submittedName>
        <fullName evidence="4">1-phosphatidylinositol phosphodiesterase</fullName>
    </submittedName>
</protein>
<dbReference type="PANTHER" id="PTHR13593:SF113">
    <property type="entry name" value="SI:DKEY-266F7.9"/>
    <property type="match status" value="1"/>
</dbReference>
<dbReference type="Proteomes" id="UP001610728">
    <property type="component" value="Unassembled WGS sequence"/>
</dbReference>
<evidence type="ECO:0000313" key="5">
    <source>
        <dbReference type="Proteomes" id="UP001610728"/>
    </source>
</evidence>
<dbReference type="SMART" id="SM00148">
    <property type="entry name" value="PLCXc"/>
    <property type="match status" value="1"/>
</dbReference>
<gene>
    <name evidence="4" type="ORF">HOO65_080103</name>
</gene>
<keyword evidence="2" id="KW-0732">Signal</keyword>
<feature type="chain" id="PRO_5045359928" evidence="2">
    <location>
        <begin position="18"/>
        <end position="371"/>
    </location>
</feature>
<feature type="domain" description="Phosphatidylinositol-specific phospholipase C X" evidence="3">
    <location>
        <begin position="43"/>
        <end position="194"/>
    </location>
</feature>
<dbReference type="InterPro" id="IPR051057">
    <property type="entry name" value="PI-PLC_domain"/>
</dbReference>
<dbReference type="PANTHER" id="PTHR13593">
    <property type="match status" value="1"/>
</dbReference>
<name>A0ABR4MA89_9PEZI</name>
<dbReference type="SUPFAM" id="SSF51695">
    <property type="entry name" value="PLC-like phosphodiesterases"/>
    <property type="match status" value="1"/>
</dbReference>
<evidence type="ECO:0000256" key="2">
    <source>
        <dbReference type="SAM" id="SignalP"/>
    </source>
</evidence>
<dbReference type="PROSITE" id="PS50007">
    <property type="entry name" value="PIPLC_X_DOMAIN"/>
    <property type="match status" value="1"/>
</dbReference>
<dbReference type="GeneID" id="98120840"/>
<reference evidence="4 5" key="1">
    <citation type="submission" date="2020-05" db="EMBL/GenBank/DDBJ databases">
        <title>Ceratocystis lukuohia genome.</title>
        <authorList>
            <person name="Harrington T.C."/>
            <person name="Kim K."/>
            <person name="Mayers C.G."/>
        </authorList>
    </citation>
    <scope>NUCLEOTIDE SEQUENCE [LARGE SCALE GENOMIC DNA]</scope>
    <source>
        <strain evidence="4 5">C4212</strain>
    </source>
</reference>
<dbReference type="RefSeq" id="XP_070856334.1">
    <property type="nucleotide sequence ID" value="XM_071001441.1"/>
</dbReference>
<evidence type="ECO:0000259" key="3">
    <source>
        <dbReference type="SMART" id="SM00148"/>
    </source>
</evidence>
<keyword evidence="5" id="KW-1185">Reference proteome</keyword>
<feature type="region of interest" description="Disordered" evidence="1">
    <location>
        <begin position="341"/>
        <end position="371"/>
    </location>
</feature>
<evidence type="ECO:0000313" key="4">
    <source>
        <dbReference type="EMBL" id="KAL2885153.1"/>
    </source>
</evidence>
<dbReference type="Pfam" id="PF00388">
    <property type="entry name" value="PI-PLC-X"/>
    <property type="match status" value="1"/>
</dbReference>
<dbReference type="InterPro" id="IPR000909">
    <property type="entry name" value="PLipase_C_PInositol-sp_X_dom"/>
</dbReference>
<sequence length="371" mass="40893">MRISLFATLASLALSHAGCFNGLNDMWCFDVGIHDRANWMSTIIDDAPLSMLSIPGTHDSMTDKLEDSSKQTQNVPLAQQLTGGVRYIDITCRYINDDMKVYKGLTDTGYSLGDLLTTLFSFLNQHPHEAIILRIHKGGMLDDSKTFLKFMEGYLLPSSAFSDRAAQQIYFTSVGNTTVPTIGEVRGKILILQDFKTSPPGLFGIPWNSHTISSYNQQFSPGSLLLSLKWRGVKSHISRSRSKDYDKLRITHTTASTGAKPVKVAAKKGLGVGMNRYLGKYLLFGEGNCFGIIVMDFPGYVLVDEILKLNHLYQVPESSDFPSDRIVPDVIGGFGFEEVSDYDEISDGEGPPAETSDDENSNDQDTPAFVG</sequence>
<comment type="caution">
    <text evidence="4">The sequence shown here is derived from an EMBL/GenBank/DDBJ whole genome shotgun (WGS) entry which is preliminary data.</text>
</comment>
<dbReference type="Gene3D" id="3.20.20.190">
    <property type="entry name" value="Phosphatidylinositol (PI) phosphodiesterase"/>
    <property type="match status" value="1"/>
</dbReference>
<organism evidence="4 5">
    <name type="scientific">Ceratocystis lukuohia</name>
    <dbReference type="NCBI Taxonomy" id="2019550"/>
    <lineage>
        <taxon>Eukaryota</taxon>
        <taxon>Fungi</taxon>
        <taxon>Dikarya</taxon>
        <taxon>Ascomycota</taxon>
        <taxon>Pezizomycotina</taxon>
        <taxon>Sordariomycetes</taxon>
        <taxon>Hypocreomycetidae</taxon>
        <taxon>Microascales</taxon>
        <taxon>Ceratocystidaceae</taxon>
        <taxon>Ceratocystis</taxon>
    </lineage>
</organism>
<accession>A0ABR4MA89</accession>
<evidence type="ECO:0000256" key="1">
    <source>
        <dbReference type="SAM" id="MobiDB-lite"/>
    </source>
</evidence>